<dbReference type="NCBIfam" id="NF005589">
    <property type="entry name" value="PRK07314.1"/>
    <property type="match status" value="1"/>
</dbReference>
<evidence type="ECO:0000256" key="5">
    <source>
        <dbReference type="ARBA" id="ARBA00022516"/>
    </source>
</evidence>
<dbReference type="PROSITE" id="PS00606">
    <property type="entry name" value="KS3_1"/>
    <property type="match status" value="1"/>
</dbReference>
<evidence type="ECO:0000256" key="12">
    <source>
        <dbReference type="PIRSR" id="PIRSR000447-1"/>
    </source>
</evidence>
<comment type="function">
    <text evidence="11">Involved in the type II fatty acid elongation cycle. Catalyzes the elongation of a wide range of acyl-ACP by the addition of two carbons from malonyl-ACP to an acyl acceptor. Can efficiently catalyze the conversion of palmitoleoyl-ACP (cis-hexadec-9-enoyl-ACP) to cis-vaccenoyl-ACP (cis-octadec-11-enoyl-ACP), an essential step in the thermal regulation of fatty acid composition.</text>
</comment>
<evidence type="ECO:0000256" key="1">
    <source>
        <dbReference type="ARBA" id="ARBA00005194"/>
    </source>
</evidence>
<evidence type="ECO:0000256" key="3">
    <source>
        <dbReference type="ARBA" id="ARBA00012356"/>
    </source>
</evidence>
<dbReference type="NCBIfam" id="TIGR03150">
    <property type="entry name" value="fabF"/>
    <property type="match status" value="1"/>
</dbReference>
<dbReference type="AlphaFoldDB" id="A0A3P3XPS9"/>
<dbReference type="GO" id="GO:0004315">
    <property type="term" value="F:3-oxoacyl-[acyl-carrier-protein] synthase activity"/>
    <property type="evidence" value="ECO:0007669"/>
    <property type="project" value="UniProtKB-UniRule"/>
</dbReference>
<evidence type="ECO:0000256" key="13">
    <source>
        <dbReference type="RuleBase" id="RU003694"/>
    </source>
</evidence>
<evidence type="ECO:0000256" key="6">
    <source>
        <dbReference type="ARBA" id="ARBA00022679"/>
    </source>
</evidence>
<keyword evidence="8" id="KW-0443">Lipid metabolism</keyword>
<keyword evidence="5 11" id="KW-0444">Lipid biosynthesis</keyword>
<dbReference type="EMBL" id="FWDO01000004">
    <property type="protein sequence ID" value="SLM18297.1"/>
    <property type="molecule type" value="Genomic_DNA"/>
</dbReference>
<dbReference type="GO" id="GO:0006633">
    <property type="term" value="P:fatty acid biosynthetic process"/>
    <property type="evidence" value="ECO:0007669"/>
    <property type="project" value="UniProtKB-UniRule"/>
</dbReference>
<keyword evidence="10 11" id="KW-0012">Acyltransferase</keyword>
<dbReference type="PIRSF" id="PIRSF000447">
    <property type="entry name" value="KAS_II"/>
    <property type="match status" value="1"/>
</dbReference>
<dbReference type="InterPro" id="IPR018201">
    <property type="entry name" value="Ketoacyl_synth_AS"/>
</dbReference>
<organism evidence="15">
    <name type="scientific">uncultured spirochete</name>
    <dbReference type="NCBI Taxonomy" id="156406"/>
    <lineage>
        <taxon>Bacteria</taxon>
        <taxon>Pseudomonadati</taxon>
        <taxon>Spirochaetota</taxon>
        <taxon>Spirochaetia</taxon>
        <taxon>Spirochaetales</taxon>
        <taxon>environmental samples</taxon>
    </lineage>
</organism>
<comment type="pathway">
    <text evidence="1 11">Lipid metabolism; fatty acid biosynthesis.</text>
</comment>
<keyword evidence="6 11" id="KW-0808">Transferase</keyword>
<protein>
    <recommendedName>
        <fullName evidence="4 11">3-oxoacyl-[acyl-carrier-protein] synthase 2</fullName>
        <ecNumber evidence="3 11">2.3.1.179</ecNumber>
    </recommendedName>
</protein>
<evidence type="ECO:0000256" key="10">
    <source>
        <dbReference type="ARBA" id="ARBA00023315"/>
    </source>
</evidence>
<reference evidence="15" key="1">
    <citation type="submission" date="2017-02" db="EMBL/GenBank/DDBJ databases">
        <authorList>
            <person name="Regsiter A."/>
            <person name="William W."/>
        </authorList>
    </citation>
    <scope>NUCLEOTIDE SEQUENCE</scope>
    <source>
        <strain evidence="15">BdmA 4</strain>
    </source>
</reference>
<gene>
    <name evidence="15" type="primary">fabF</name>
    <name evidence="15" type="ORF">SPIRO4BDMA_40869</name>
</gene>
<evidence type="ECO:0000256" key="4">
    <source>
        <dbReference type="ARBA" id="ARBA00014657"/>
    </source>
</evidence>
<dbReference type="Gene3D" id="3.40.47.10">
    <property type="match status" value="1"/>
</dbReference>
<dbReference type="FunFam" id="3.40.47.10:FF:000018">
    <property type="entry name" value="3-oxoacyl-[acyl-carrier-protein] synthase 2"/>
    <property type="match status" value="1"/>
</dbReference>
<dbReference type="Pfam" id="PF00109">
    <property type="entry name" value="ketoacyl-synt"/>
    <property type="match status" value="1"/>
</dbReference>
<feature type="domain" description="Ketosynthase family 3 (KS3)" evidence="14">
    <location>
        <begin position="3"/>
        <end position="411"/>
    </location>
</feature>
<dbReference type="PROSITE" id="PS52004">
    <property type="entry name" value="KS3_2"/>
    <property type="match status" value="1"/>
</dbReference>
<dbReference type="InterPro" id="IPR014030">
    <property type="entry name" value="Ketoacyl_synth_N"/>
</dbReference>
<dbReference type="Pfam" id="PF02801">
    <property type="entry name" value="Ketoacyl-synt_C"/>
    <property type="match status" value="1"/>
</dbReference>
<evidence type="ECO:0000256" key="8">
    <source>
        <dbReference type="ARBA" id="ARBA00023098"/>
    </source>
</evidence>
<name>A0A3P3XPS9_9SPIR</name>
<dbReference type="UniPathway" id="UPA00094"/>
<evidence type="ECO:0000259" key="14">
    <source>
        <dbReference type="PROSITE" id="PS52004"/>
    </source>
</evidence>
<comment type="catalytic activity">
    <reaction evidence="11">
        <text>a fatty acyl-[ACP] + malonyl-[ACP] + H(+) = a 3-oxoacyl-[ACP] + holo-[ACP] + CO2</text>
        <dbReference type="Rhea" id="RHEA:22836"/>
        <dbReference type="Rhea" id="RHEA-COMP:9623"/>
        <dbReference type="Rhea" id="RHEA-COMP:9685"/>
        <dbReference type="Rhea" id="RHEA-COMP:9916"/>
        <dbReference type="Rhea" id="RHEA-COMP:14125"/>
        <dbReference type="ChEBI" id="CHEBI:15378"/>
        <dbReference type="ChEBI" id="CHEBI:16526"/>
        <dbReference type="ChEBI" id="CHEBI:64479"/>
        <dbReference type="ChEBI" id="CHEBI:78449"/>
        <dbReference type="ChEBI" id="CHEBI:78776"/>
        <dbReference type="ChEBI" id="CHEBI:138651"/>
    </reaction>
</comment>
<keyword evidence="9 11" id="KW-0275">Fatty acid biosynthesis</keyword>
<dbReference type="InterPro" id="IPR000794">
    <property type="entry name" value="Beta-ketoacyl_synthase"/>
</dbReference>
<evidence type="ECO:0000256" key="2">
    <source>
        <dbReference type="ARBA" id="ARBA00008467"/>
    </source>
</evidence>
<proteinExistence type="inferred from homology"/>
<dbReference type="CDD" id="cd00834">
    <property type="entry name" value="KAS_I_II"/>
    <property type="match status" value="1"/>
</dbReference>
<evidence type="ECO:0000256" key="9">
    <source>
        <dbReference type="ARBA" id="ARBA00023160"/>
    </source>
</evidence>
<comment type="catalytic activity">
    <reaction evidence="11">
        <text>(9Z)-hexadecenoyl-[ACP] + malonyl-[ACP] + H(+) = 3-oxo-(11Z)-octadecenoyl-[ACP] + holo-[ACP] + CO2</text>
        <dbReference type="Rhea" id="RHEA:55040"/>
        <dbReference type="Rhea" id="RHEA-COMP:9623"/>
        <dbReference type="Rhea" id="RHEA-COMP:9685"/>
        <dbReference type="Rhea" id="RHEA-COMP:10800"/>
        <dbReference type="Rhea" id="RHEA-COMP:14074"/>
        <dbReference type="ChEBI" id="CHEBI:15378"/>
        <dbReference type="ChEBI" id="CHEBI:16526"/>
        <dbReference type="ChEBI" id="CHEBI:64479"/>
        <dbReference type="ChEBI" id="CHEBI:78449"/>
        <dbReference type="ChEBI" id="CHEBI:83989"/>
        <dbReference type="ChEBI" id="CHEBI:138538"/>
        <dbReference type="EC" id="2.3.1.179"/>
    </reaction>
</comment>
<dbReference type="InterPro" id="IPR017568">
    <property type="entry name" value="3-oxoacyl-ACP_synth-2"/>
</dbReference>
<feature type="active site" description="For beta-ketoacyl synthase activity" evidence="12">
    <location>
        <position position="164"/>
    </location>
</feature>
<evidence type="ECO:0000313" key="15">
    <source>
        <dbReference type="EMBL" id="SLM18297.1"/>
    </source>
</evidence>
<dbReference type="SMART" id="SM00825">
    <property type="entry name" value="PKS_KS"/>
    <property type="match status" value="1"/>
</dbReference>
<sequence>MSKRRVVVTGFGVVCPLGNDVPTFWSNIKANKSGIGPITIIDSSDLAVKIAGEVKGFNPALRIDPKDSKKMDRFAQFAVYAALEALESARLQKASLDPVRTGVCLGTGQGGSSTTEEAGVRLAERGPGRVPPMTVAKGLANFAAAQIALSLDIHGPNMTVVTACAAATDAMGQAMHLIRDGHADIMFSGGSEASIVRMCMASFINIQALSSRNDAPEKASRPFDKDRDGFVMSEGAGILVLEEYEHAKARNAKIYAEIAGFGATCDAHHLTAPDPEGLWVSKAIGLALADAGMKPEDIDYVSAHGTATPLNDPIETKAIKHAFGQHAYKLKISSLKSMIGHCIGAAGAIETIAAILGMNEGYIHPTINLDNPDPECDLDYVPNKGIHMPVRAFVKESMGFGGQNAVLVITRP</sequence>
<dbReference type="EC" id="2.3.1.179" evidence="3 11"/>
<dbReference type="PANTHER" id="PTHR11712">
    <property type="entry name" value="POLYKETIDE SYNTHASE-RELATED"/>
    <property type="match status" value="1"/>
</dbReference>
<comment type="similarity">
    <text evidence="2 11 13">Belongs to the thiolase-like superfamily. Beta-ketoacyl-ACP synthases family.</text>
</comment>
<dbReference type="SUPFAM" id="SSF53901">
    <property type="entry name" value="Thiolase-like"/>
    <property type="match status" value="2"/>
</dbReference>
<keyword evidence="7" id="KW-0276">Fatty acid metabolism</keyword>
<dbReference type="InterPro" id="IPR020841">
    <property type="entry name" value="PKS_Beta-ketoAc_synthase_dom"/>
</dbReference>
<dbReference type="PANTHER" id="PTHR11712:SF336">
    <property type="entry name" value="3-OXOACYL-[ACYL-CARRIER-PROTEIN] SYNTHASE, MITOCHONDRIAL"/>
    <property type="match status" value="1"/>
</dbReference>
<dbReference type="InterPro" id="IPR014031">
    <property type="entry name" value="Ketoacyl_synth_C"/>
</dbReference>
<evidence type="ECO:0000256" key="7">
    <source>
        <dbReference type="ARBA" id="ARBA00022832"/>
    </source>
</evidence>
<dbReference type="InterPro" id="IPR016039">
    <property type="entry name" value="Thiolase-like"/>
</dbReference>
<accession>A0A3P3XPS9</accession>
<evidence type="ECO:0000256" key="11">
    <source>
        <dbReference type="PIRNR" id="PIRNR000447"/>
    </source>
</evidence>